<protein>
    <submittedName>
        <fullName evidence="1">Uncharacterized protein</fullName>
    </submittedName>
</protein>
<proteinExistence type="predicted"/>
<comment type="caution">
    <text evidence="1">The sequence shown here is derived from an EMBL/GenBank/DDBJ whole genome shotgun (WGS) entry which is preliminary data.</text>
</comment>
<name>A0AAN8CQQ2_CHAGU</name>
<evidence type="ECO:0000313" key="1">
    <source>
        <dbReference type="EMBL" id="KAK5908150.1"/>
    </source>
</evidence>
<dbReference type="Proteomes" id="UP001331515">
    <property type="component" value="Unassembled WGS sequence"/>
</dbReference>
<evidence type="ECO:0000313" key="2">
    <source>
        <dbReference type="Proteomes" id="UP001331515"/>
    </source>
</evidence>
<reference evidence="1 2" key="1">
    <citation type="journal article" date="2023" name="Mol. Biol. Evol.">
        <title>Genomics of Secondarily Temperate Adaptation in the Only Non-Antarctic Icefish.</title>
        <authorList>
            <person name="Rivera-Colon A.G."/>
            <person name="Rayamajhi N."/>
            <person name="Minhas B.F."/>
            <person name="Madrigal G."/>
            <person name="Bilyk K.T."/>
            <person name="Yoon V."/>
            <person name="Hune M."/>
            <person name="Gregory S."/>
            <person name="Cheng C.H.C."/>
            <person name="Catchen J.M."/>
        </authorList>
    </citation>
    <scope>NUCLEOTIDE SEQUENCE [LARGE SCALE GENOMIC DNA]</scope>
    <source>
        <tissue evidence="1">White muscle</tissue>
    </source>
</reference>
<dbReference type="AlphaFoldDB" id="A0AAN8CQQ2"/>
<sequence>MELLWPASLTPLGSGSALQERGLHVPNPYPQTNQHPAEQLFHDCCLLNTHRLVLTLLKVLTQQRHNV</sequence>
<accession>A0AAN8CQQ2</accession>
<dbReference type="EMBL" id="JAURVH010001529">
    <property type="protein sequence ID" value="KAK5908150.1"/>
    <property type="molecule type" value="Genomic_DNA"/>
</dbReference>
<organism evidence="1 2">
    <name type="scientific">Champsocephalus gunnari</name>
    <name type="common">Mackerel icefish</name>
    <dbReference type="NCBI Taxonomy" id="52237"/>
    <lineage>
        <taxon>Eukaryota</taxon>
        <taxon>Metazoa</taxon>
        <taxon>Chordata</taxon>
        <taxon>Craniata</taxon>
        <taxon>Vertebrata</taxon>
        <taxon>Euteleostomi</taxon>
        <taxon>Actinopterygii</taxon>
        <taxon>Neopterygii</taxon>
        <taxon>Teleostei</taxon>
        <taxon>Neoteleostei</taxon>
        <taxon>Acanthomorphata</taxon>
        <taxon>Eupercaria</taxon>
        <taxon>Perciformes</taxon>
        <taxon>Notothenioidei</taxon>
        <taxon>Channichthyidae</taxon>
        <taxon>Champsocephalus</taxon>
    </lineage>
</organism>
<keyword evidence="2" id="KW-1185">Reference proteome</keyword>
<gene>
    <name evidence="1" type="ORF">CgunFtcFv8_016231</name>
</gene>